<proteinExistence type="predicted"/>
<dbReference type="EMBL" id="JYDL01000164">
    <property type="protein sequence ID" value="KRX14313.1"/>
    <property type="molecule type" value="Genomic_DNA"/>
</dbReference>
<dbReference type="AlphaFoldDB" id="A0A0V0RIK0"/>
<dbReference type="Proteomes" id="UP000054630">
    <property type="component" value="Unassembled WGS sequence"/>
</dbReference>
<reference evidence="1 2" key="1">
    <citation type="submission" date="2015-01" db="EMBL/GenBank/DDBJ databases">
        <title>Evolution of Trichinella species and genotypes.</title>
        <authorList>
            <person name="Korhonen P.K."/>
            <person name="Edoardo P."/>
            <person name="Giuseppe L.R."/>
            <person name="Gasser R.B."/>
        </authorList>
    </citation>
    <scope>NUCLEOTIDE SEQUENCE [LARGE SCALE GENOMIC DNA]</scope>
    <source>
        <strain evidence="1">ISS37</strain>
    </source>
</reference>
<protein>
    <submittedName>
        <fullName evidence="1">Uncharacterized protein</fullName>
    </submittedName>
</protein>
<organism evidence="1 2">
    <name type="scientific">Trichinella nelsoni</name>
    <dbReference type="NCBI Taxonomy" id="6336"/>
    <lineage>
        <taxon>Eukaryota</taxon>
        <taxon>Metazoa</taxon>
        <taxon>Ecdysozoa</taxon>
        <taxon>Nematoda</taxon>
        <taxon>Enoplea</taxon>
        <taxon>Dorylaimia</taxon>
        <taxon>Trichinellida</taxon>
        <taxon>Trichinellidae</taxon>
        <taxon>Trichinella</taxon>
    </lineage>
</organism>
<comment type="caution">
    <text evidence="1">The sequence shown here is derived from an EMBL/GenBank/DDBJ whole genome shotgun (WGS) entry which is preliminary data.</text>
</comment>
<name>A0A0V0RIK0_9BILA</name>
<gene>
    <name evidence="1" type="ORF">T07_5051</name>
</gene>
<sequence>MNDFRNTNAFWQTYEISNFIASTDLTPAVLLLIFRSTFQIHKFHLLFNDVCQQNVACLSVSLLKIIILLELPVVSFEWI</sequence>
<keyword evidence="2" id="KW-1185">Reference proteome</keyword>
<evidence type="ECO:0000313" key="2">
    <source>
        <dbReference type="Proteomes" id="UP000054630"/>
    </source>
</evidence>
<accession>A0A0V0RIK0</accession>
<evidence type="ECO:0000313" key="1">
    <source>
        <dbReference type="EMBL" id="KRX14313.1"/>
    </source>
</evidence>